<accession>A0ABQ3QRJ9</accession>
<evidence type="ECO:0000259" key="4">
    <source>
        <dbReference type="Pfam" id="PF14449"/>
    </source>
</evidence>
<dbReference type="Proteomes" id="UP001050808">
    <property type="component" value="Unassembled WGS sequence"/>
</dbReference>
<evidence type="ECO:0000256" key="2">
    <source>
        <dbReference type="ARBA" id="ARBA00022525"/>
    </source>
</evidence>
<dbReference type="RefSeq" id="WP_189971195.1">
    <property type="nucleotide sequence ID" value="NZ_BMUA01000044.1"/>
</dbReference>
<comment type="caution">
    <text evidence="5">The sequence shown here is derived from an EMBL/GenBank/DDBJ whole genome shotgun (WGS) entry which is preliminary data.</text>
</comment>
<reference evidence="5" key="1">
    <citation type="submission" date="2024-05" db="EMBL/GenBank/DDBJ databases">
        <title>Whole genome shotgun sequence of Streptomyces violascens NBRC 12920.</title>
        <authorList>
            <person name="Komaki H."/>
            <person name="Tamura T."/>
        </authorList>
    </citation>
    <scope>NUCLEOTIDE SEQUENCE</scope>
    <source>
        <strain evidence="5">NBRC 12920</strain>
    </source>
</reference>
<evidence type="ECO:0000256" key="3">
    <source>
        <dbReference type="SAM" id="SignalP"/>
    </source>
</evidence>
<dbReference type="SUPFAM" id="SSF58104">
    <property type="entry name" value="Methyl-accepting chemotaxis protein (MCP) signaling domain"/>
    <property type="match status" value="1"/>
</dbReference>
<dbReference type="Gene3D" id="1.10.287.950">
    <property type="entry name" value="Methyl-accepting chemotaxis protein"/>
    <property type="match status" value="1"/>
</dbReference>
<protein>
    <recommendedName>
        <fullName evidence="4">Pre-toxin TG domain-containing protein</fullName>
    </recommendedName>
</protein>
<evidence type="ECO:0000313" key="5">
    <source>
        <dbReference type="EMBL" id="GHI39896.1"/>
    </source>
</evidence>
<keyword evidence="2" id="KW-0964">Secreted</keyword>
<proteinExistence type="predicted"/>
<feature type="chain" id="PRO_5045749126" description="Pre-toxin TG domain-containing protein" evidence="3">
    <location>
        <begin position="27"/>
        <end position="456"/>
    </location>
</feature>
<dbReference type="EMBL" id="BNDY01000017">
    <property type="protein sequence ID" value="GHI39896.1"/>
    <property type="molecule type" value="Genomic_DNA"/>
</dbReference>
<organism evidence="5 6">
    <name type="scientific">Streptomyces violascens</name>
    <dbReference type="NCBI Taxonomy" id="67381"/>
    <lineage>
        <taxon>Bacteria</taxon>
        <taxon>Bacillati</taxon>
        <taxon>Actinomycetota</taxon>
        <taxon>Actinomycetes</taxon>
        <taxon>Kitasatosporales</taxon>
        <taxon>Streptomycetaceae</taxon>
        <taxon>Streptomyces</taxon>
    </lineage>
</organism>
<feature type="domain" description="Pre-toxin TG" evidence="4">
    <location>
        <begin position="286"/>
        <end position="337"/>
    </location>
</feature>
<sequence length="456" mass="49608">MKHRWKLRIVALMTALAVVLTGGVSAATAASASASRPRTTCDDTPLAQRITCIAKFGEVSIYGIPAIIIVAHAVRQEVRDGRTQTWADADIEKHINQYVNYLIASSKLEASGKVPPQVQAEIDRLRNEANKELRQILLGTGKVIENAATLARGLDAATHLIDAMSDFITSPGLHQGMADMNAGFEAMKSSLDTMNSGVKEINEGLDQMNRGVNKANSGMDRINQGIDQSNKAMANLNKAVPQIGAAALKLRELPVLKDFDFSEALKDFNNGRSPLEDKVVQTKFGAILDLLPAIGDGKGIVQAITGQDMATGDRLGVTERLMGSVILLRWMKAGKSVIKVEELNKAIKAEKATGKIDGWLAREAYDKVPSKLKGFETVNNKGVGYRWNDGKGNGIRIDEGNLNNSQKYQQVDHVVINSGGKILGRDGKPIEGSIKENPESHIPLTDWLKWKEWNKP</sequence>
<comment type="subcellular location">
    <subcellularLocation>
        <location evidence="1">Secreted</location>
    </subcellularLocation>
</comment>
<dbReference type="InterPro" id="IPR027797">
    <property type="entry name" value="PT-TG_dom"/>
</dbReference>
<keyword evidence="6" id="KW-1185">Reference proteome</keyword>
<feature type="signal peptide" evidence="3">
    <location>
        <begin position="1"/>
        <end position="26"/>
    </location>
</feature>
<evidence type="ECO:0000313" key="6">
    <source>
        <dbReference type="Proteomes" id="UP001050808"/>
    </source>
</evidence>
<name>A0ABQ3QRJ9_9ACTN</name>
<keyword evidence="3" id="KW-0732">Signal</keyword>
<evidence type="ECO:0000256" key="1">
    <source>
        <dbReference type="ARBA" id="ARBA00004613"/>
    </source>
</evidence>
<gene>
    <name evidence="5" type="ORF">Sviol_43040</name>
</gene>
<dbReference type="Pfam" id="PF14449">
    <property type="entry name" value="PT-TG"/>
    <property type="match status" value="1"/>
</dbReference>